<dbReference type="InterPro" id="IPR019494">
    <property type="entry name" value="FIST_C"/>
</dbReference>
<dbReference type="Proteomes" id="UP000287447">
    <property type="component" value="Unassembled WGS sequence"/>
</dbReference>
<accession>A0A437QUN4</accession>
<dbReference type="Pfam" id="PF10442">
    <property type="entry name" value="FIST_C"/>
    <property type="match status" value="1"/>
</dbReference>
<evidence type="ECO:0008006" key="5">
    <source>
        <dbReference type="Google" id="ProtNLM"/>
    </source>
</evidence>
<evidence type="ECO:0000259" key="2">
    <source>
        <dbReference type="SMART" id="SM01204"/>
    </source>
</evidence>
<comment type="caution">
    <text evidence="3">The sequence shown here is derived from an EMBL/GenBank/DDBJ whole genome shotgun (WGS) entry which is preliminary data.</text>
</comment>
<organism evidence="3 4">
    <name type="scientific">Hwanghaeella grinnelliae</name>
    <dbReference type="NCBI Taxonomy" id="2500179"/>
    <lineage>
        <taxon>Bacteria</taxon>
        <taxon>Pseudomonadati</taxon>
        <taxon>Pseudomonadota</taxon>
        <taxon>Alphaproteobacteria</taxon>
        <taxon>Rhodospirillales</taxon>
        <taxon>Rhodospirillaceae</taxon>
        <taxon>Hwanghaeella</taxon>
    </lineage>
</organism>
<dbReference type="EMBL" id="SADE01000001">
    <property type="protein sequence ID" value="RVU38221.1"/>
    <property type="molecule type" value="Genomic_DNA"/>
</dbReference>
<dbReference type="InterPro" id="IPR013702">
    <property type="entry name" value="FIST_domain_N"/>
</dbReference>
<dbReference type="PANTHER" id="PTHR40252:SF2">
    <property type="entry name" value="BLR0328 PROTEIN"/>
    <property type="match status" value="1"/>
</dbReference>
<reference evidence="4" key="1">
    <citation type="submission" date="2019-01" db="EMBL/GenBank/DDBJ databases">
        <title>Gri0909 isolated from a small marine red alga.</title>
        <authorList>
            <person name="Kim J."/>
            <person name="Jeong S.E."/>
            <person name="Jeon C.O."/>
        </authorList>
    </citation>
    <scope>NUCLEOTIDE SEQUENCE [LARGE SCALE GENOMIC DNA]</scope>
    <source>
        <strain evidence="4">Gri0909</strain>
    </source>
</reference>
<sequence>MNVLSRLWTIAAERRNELVSGVSRKTNAVEAVEDLAAQLKDVDAAVVLIFASPHFDKDKLADALTQNFGATPVIGCTTAGEITPLGYETGTLTGVAFPRLHFRFSSRLITNLSRFSIDDGLRFCREFVSDFGETPGWNSLAILLTDGMCRQEEALLSAMEPGLAPIPILGGSAGDGLDFKQTFVLHEGKFHSDAALLTLLATNFRFTELRFDHFLPTEQRMVVTDADPGRRLVREINAEPAAVEYARAVGCSVDELSPFVFATRPTLVRVGGKYHVRAIQKVEPDDGLSFLCAIDEGLVMTVGQAQDIVAHLDREFTGLKAKHGQPTLVLGFDCMLRRLESELLKKYNAVSELLRQNRVIGFSTYGEQYHGMHVNQTFVGVAFFDPENEEETGGEREK</sequence>
<keyword evidence="4" id="KW-1185">Reference proteome</keyword>
<gene>
    <name evidence="3" type="ORF">EOI86_02695</name>
</gene>
<dbReference type="RefSeq" id="WP_127763593.1">
    <property type="nucleotide sequence ID" value="NZ_SADE01000001.1"/>
</dbReference>
<evidence type="ECO:0000259" key="1">
    <source>
        <dbReference type="SMART" id="SM00897"/>
    </source>
</evidence>
<evidence type="ECO:0000313" key="3">
    <source>
        <dbReference type="EMBL" id="RVU38221.1"/>
    </source>
</evidence>
<proteinExistence type="predicted"/>
<evidence type="ECO:0000313" key="4">
    <source>
        <dbReference type="Proteomes" id="UP000287447"/>
    </source>
</evidence>
<protein>
    <recommendedName>
        <fullName evidence="5">FIST domain containing protein</fullName>
    </recommendedName>
</protein>
<dbReference type="AlphaFoldDB" id="A0A437QUN4"/>
<dbReference type="Pfam" id="PF08495">
    <property type="entry name" value="FIST"/>
    <property type="match status" value="1"/>
</dbReference>
<name>A0A437QUN4_9PROT</name>
<feature type="domain" description="FIST" evidence="1">
    <location>
        <begin position="43"/>
        <end position="240"/>
    </location>
</feature>
<dbReference type="PANTHER" id="PTHR40252">
    <property type="entry name" value="BLR0328 PROTEIN"/>
    <property type="match status" value="1"/>
</dbReference>
<dbReference type="OrthoDB" id="9807948at2"/>
<dbReference type="SMART" id="SM01204">
    <property type="entry name" value="FIST_C"/>
    <property type="match status" value="1"/>
</dbReference>
<feature type="domain" description="FIST C-domain" evidence="2">
    <location>
        <begin position="241"/>
        <end position="371"/>
    </location>
</feature>
<dbReference type="SMART" id="SM00897">
    <property type="entry name" value="FIST"/>
    <property type="match status" value="1"/>
</dbReference>